<keyword evidence="4" id="KW-0547">Nucleotide-binding</keyword>
<accession>A0A1M5VLL7</accession>
<dbReference type="PROSITE" id="PS00211">
    <property type="entry name" value="ABC_TRANSPORTER_1"/>
    <property type="match status" value="1"/>
</dbReference>
<evidence type="ECO:0000313" key="8">
    <source>
        <dbReference type="EMBL" id="SHH75803.1"/>
    </source>
</evidence>
<proteinExistence type="inferred from homology"/>
<evidence type="ECO:0000256" key="2">
    <source>
        <dbReference type="ARBA" id="ARBA00022448"/>
    </source>
</evidence>
<dbReference type="GO" id="GO:0055052">
    <property type="term" value="C:ATP-binding cassette (ABC) transporter complex, substrate-binding subunit-containing"/>
    <property type="evidence" value="ECO:0007669"/>
    <property type="project" value="TreeGrafter"/>
</dbReference>
<feature type="domain" description="ABC transporter" evidence="7">
    <location>
        <begin position="3"/>
        <end position="233"/>
    </location>
</feature>
<keyword evidence="5 8" id="KW-0067">ATP-binding</keyword>
<dbReference type="Gene3D" id="2.40.50.100">
    <property type="match status" value="1"/>
</dbReference>
<protein>
    <submittedName>
        <fullName evidence="8">Glycerol transport system ATP-binding protein</fullName>
    </submittedName>
</protein>
<dbReference type="Pfam" id="PF00005">
    <property type="entry name" value="ABC_tran"/>
    <property type="match status" value="1"/>
</dbReference>
<evidence type="ECO:0000256" key="6">
    <source>
        <dbReference type="ARBA" id="ARBA00023136"/>
    </source>
</evidence>
<sequence length="364" mass="39253">MSVVAQNISLQVEGEDWLYPFDLTLETGSFTTLIGATRAGKTSLLRVLAGLARPTTGALIVDGVDVTGVNVRKRSVGMVYQEFVNYPGKTVFENIAAPLRNAKEPADTIKKRVGEVAEIVGITPLLDRFPLELSGGQQQRVAIARTIARKRRLVLLDEPLVNLDYKLREHLRGEFSRIFSESETIAVYASSEPHEALILNGDVLVLTEGRVTQQGRAADVYTLPESVSVARQISDPPMSIIPARLVKSGAARLWTAAGTEIGAELAQTESLPDGDYQLGVYPHQLSTDQTRPGLDTVVDFVEVSGSNSFIYTRLGDHMLAVKEKGIHDHAIGDTVQINFDLAHALVFDTKGGLVAGPAGGKANG</sequence>
<dbReference type="GO" id="GO:0016887">
    <property type="term" value="F:ATP hydrolysis activity"/>
    <property type="evidence" value="ECO:0007669"/>
    <property type="project" value="InterPro"/>
</dbReference>
<dbReference type="InterPro" id="IPR012340">
    <property type="entry name" value="NA-bd_OB-fold"/>
</dbReference>
<dbReference type="PROSITE" id="PS50893">
    <property type="entry name" value="ABC_TRANSPORTER_2"/>
    <property type="match status" value="1"/>
</dbReference>
<organism evidence="8 9">
    <name type="scientific">Cognatishimia maritima</name>
    <dbReference type="NCBI Taxonomy" id="870908"/>
    <lineage>
        <taxon>Bacteria</taxon>
        <taxon>Pseudomonadati</taxon>
        <taxon>Pseudomonadota</taxon>
        <taxon>Alphaproteobacteria</taxon>
        <taxon>Rhodobacterales</taxon>
        <taxon>Paracoccaceae</taxon>
        <taxon>Cognatishimia</taxon>
    </lineage>
</organism>
<dbReference type="InterPro" id="IPR015853">
    <property type="entry name" value="ABC_transpr_FbpC"/>
</dbReference>
<keyword evidence="9" id="KW-1185">Reference proteome</keyword>
<evidence type="ECO:0000259" key="7">
    <source>
        <dbReference type="PROSITE" id="PS50893"/>
    </source>
</evidence>
<dbReference type="AlphaFoldDB" id="A0A1M5VLL7"/>
<dbReference type="CDD" id="cd03259">
    <property type="entry name" value="ABC_Carb_Solutes_like"/>
    <property type="match status" value="1"/>
</dbReference>
<dbReference type="InterPro" id="IPR017871">
    <property type="entry name" value="ABC_transporter-like_CS"/>
</dbReference>
<evidence type="ECO:0000256" key="4">
    <source>
        <dbReference type="ARBA" id="ARBA00022741"/>
    </source>
</evidence>
<dbReference type="Gene3D" id="2.40.50.140">
    <property type="entry name" value="Nucleic acid-binding proteins"/>
    <property type="match status" value="1"/>
</dbReference>
<dbReference type="InterPro" id="IPR027417">
    <property type="entry name" value="P-loop_NTPase"/>
</dbReference>
<comment type="similarity">
    <text evidence="1">Belongs to the ABC transporter superfamily.</text>
</comment>
<dbReference type="SMART" id="SM00382">
    <property type="entry name" value="AAA"/>
    <property type="match status" value="1"/>
</dbReference>
<dbReference type="OrthoDB" id="9802264at2"/>
<evidence type="ECO:0000313" key="9">
    <source>
        <dbReference type="Proteomes" id="UP000184211"/>
    </source>
</evidence>
<dbReference type="Gene3D" id="3.40.50.300">
    <property type="entry name" value="P-loop containing nucleotide triphosphate hydrolases"/>
    <property type="match status" value="1"/>
</dbReference>
<evidence type="ECO:0000256" key="3">
    <source>
        <dbReference type="ARBA" id="ARBA00022475"/>
    </source>
</evidence>
<reference evidence="9" key="1">
    <citation type="submission" date="2016-11" db="EMBL/GenBank/DDBJ databases">
        <authorList>
            <person name="Varghese N."/>
            <person name="Submissions S."/>
        </authorList>
    </citation>
    <scope>NUCLEOTIDE SEQUENCE [LARGE SCALE GENOMIC DNA]</scope>
    <source>
        <strain evidence="9">DSM 28223</strain>
    </source>
</reference>
<evidence type="ECO:0000256" key="1">
    <source>
        <dbReference type="ARBA" id="ARBA00005417"/>
    </source>
</evidence>
<dbReference type="InterPro" id="IPR008995">
    <property type="entry name" value="Mo/tungstate-bd_C_term_dom"/>
</dbReference>
<dbReference type="SUPFAM" id="SSF50331">
    <property type="entry name" value="MOP-like"/>
    <property type="match status" value="1"/>
</dbReference>
<dbReference type="InterPro" id="IPR003439">
    <property type="entry name" value="ABC_transporter-like_ATP-bd"/>
</dbReference>
<dbReference type="InterPro" id="IPR003593">
    <property type="entry name" value="AAA+_ATPase"/>
</dbReference>
<dbReference type="SUPFAM" id="SSF52540">
    <property type="entry name" value="P-loop containing nucleoside triphosphate hydrolases"/>
    <property type="match status" value="1"/>
</dbReference>
<dbReference type="STRING" id="870908.SAMN04488044_3208"/>
<name>A0A1M5VLL7_9RHOB</name>
<dbReference type="PANTHER" id="PTHR43875:SF1">
    <property type="entry name" value="OSMOPROTECTIVE COMPOUNDS UPTAKE ATP-BINDING PROTEIN GGTA"/>
    <property type="match status" value="1"/>
</dbReference>
<gene>
    <name evidence="8" type="ORF">SAMN04488044_3208</name>
</gene>
<dbReference type="Proteomes" id="UP000184211">
    <property type="component" value="Unassembled WGS sequence"/>
</dbReference>
<dbReference type="GO" id="GO:0005524">
    <property type="term" value="F:ATP binding"/>
    <property type="evidence" value="ECO:0007669"/>
    <property type="project" value="UniProtKB-KW"/>
</dbReference>
<dbReference type="RefSeq" id="WP_072794033.1">
    <property type="nucleotide sequence ID" value="NZ_FQWM01000008.1"/>
</dbReference>
<keyword evidence="2" id="KW-0813">Transport</keyword>
<dbReference type="Pfam" id="PF08402">
    <property type="entry name" value="TOBE_2"/>
    <property type="match status" value="1"/>
</dbReference>
<dbReference type="InterPro" id="IPR013611">
    <property type="entry name" value="Transp-assoc_OB_typ2"/>
</dbReference>
<evidence type="ECO:0000256" key="5">
    <source>
        <dbReference type="ARBA" id="ARBA00022840"/>
    </source>
</evidence>
<dbReference type="PANTHER" id="PTHR43875">
    <property type="entry name" value="MALTODEXTRIN IMPORT ATP-BINDING PROTEIN MSMX"/>
    <property type="match status" value="1"/>
</dbReference>
<dbReference type="InterPro" id="IPR047641">
    <property type="entry name" value="ABC_transpr_MalK/UgpC-like"/>
</dbReference>
<keyword evidence="3" id="KW-1003">Cell membrane</keyword>
<dbReference type="GO" id="GO:0015408">
    <property type="term" value="F:ABC-type ferric iron transporter activity"/>
    <property type="evidence" value="ECO:0007669"/>
    <property type="project" value="InterPro"/>
</dbReference>
<keyword evidence="6" id="KW-0472">Membrane</keyword>
<dbReference type="EMBL" id="FQWM01000008">
    <property type="protein sequence ID" value="SHH75803.1"/>
    <property type="molecule type" value="Genomic_DNA"/>
</dbReference>